<name>D8JWA1_HYPDA</name>
<proteinExistence type="predicted"/>
<organism evidence="1 2">
    <name type="scientific">Hyphomicrobium denitrificans (strain ATCC 51888 / DSM 1869 / NCIMB 11706 / TK 0415)</name>
    <dbReference type="NCBI Taxonomy" id="582899"/>
    <lineage>
        <taxon>Bacteria</taxon>
        <taxon>Pseudomonadati</taxon>
        <taxon>Pseudomonadota</taxon>
        <taxon>Alphaproteobacteria</taxon>
        <taxon>Hyphomicrobiales</taxon>
        <taxon>Hyphomicrobiaceae</taxon>
        <taxon>Hyphomicrobium</taxon>
    </lineage>
</organism>
<dbReference type="STRING" id="582899.Hden_1201"/>
<dbReference type="EMBL" id="CP002083">
    <property type="protein sequence ID" value="ADJ23014.1"/>
    <property type="molecule type" value="Genomic_DNA"/>
</dbReference>
<evidence type="ECO:0000313" key="1">
    <source>
        <dbReference type="EMBL" id="ADJ23014.1"/>
    </source>
</evidence>
<dbReference type="RefSeq" id="WP_013215229.1">
    <property type="nucleotide sequence ID" value="NC_014313.1"/>
</dbReference>
<accession>D8JWA1</accession>
<gene>
    <name evidence="1" type="ordered locus">Hden_1201</name>
</gene>
<dbReference type="Proteomes" id="UP000002033">
    <property type="component" value="Chromosome"/>
</dbReference>
<dbReference type="HOGENOM" id="CLU_2508221_0_0_5"/>
<evidence type="ECO:0000313" key="2">
    <source>
        <dbReference type="Proteomes" id="UP000002033"/>
    </source>
</evidence>
<dbReference type="KEGG" id="hdn:Hden_1201"/>
<dbReference type="AlphaFoldDB" id="D8JWA1"/>
<keyword evidence="2" id="KW-1185">Reference proteome</keyword>
<protein>
    <submittedName>
        <fullName evidence="1">Uncharacterized protein</fullName>
    </submittedName>
</protein>
<sequence length="85" mass="9745">MTAIKDEQQQREEHDRDLAVRVATLILDEDVIVSRLNAENKSRMVDRMIAAMGIARMHERAIKAGPVIDALNEARRMIENYQNAK</sequence>
<reference evidence="2" key="1">
    <citation type="journal article" date="2011" name="J. Bacteriol.">
        <title>Genome sequences of eight morphologically diverse alphaproteobacteria.</title>
        <authorList>
            <consortium name="US DOE Joint Genome Institute"/>
            <person name="Brown P.J."/>
            <person name="Kysela D.T."/>
            <person name="Buechlein A."/>
            <person name="Hemmerich C."/>
            <person name="Brun Y.V."/>
        </authorList>
    </citation>
    <scope>NUCLEOTIDE SEQUENCE [LARGE SCALE GENOMIC DNA]</scope>
    <source>
        <strain evidence="2">ATCC 51888 / DSM 1869 / NCIB 11706 / TK 0415</strain>
    </source>
</reference>